<dbReference type="OMA" id="THNINTA"/>
<reference evidence="2 3" key="1">
    <citation type="journal article" date="2016" name="Proc. Natl. Acad. Sci. U.S.A.">
        <title>Comparative genomics of biotechnologically important yeasts.</title>
        <authorList>
            <person name="Riley R."/>
            <person name="Haridas S."/>
            <person name="Wolfe K.H."/>
            <person name="Lopes M.R."/>
            <person name="Hittinger C.T."/>
            <person name="Goeker M."/>
            <person name="Salamov A.A."/>
            <person name="Wisecaver J.H."/>
            <person name="Long T.M."/>
            <person name="Calvey C.H."/>
            <person name="Aerts A.L."/>
            <person name="Barry K.W."/>
            <person name="Choi C."/>
            <person name="Clum A."/>
            <person name="Coughlan A.Y."/>
            <person name="Deshpande S."/>
            <person name="Douglass A.P."/>
            <person name="Hanson S.J."/>
            <person name="Klenk H.-P."/>
            <person name="LaButti K.M."/>
            <person name="Lapidus A."/>
            <person name="Lindquist E.A."/>
            <person name="Lipzen A.M."/>
            <person name="Meier-Kolthoff J.P."/>
            <person name="Ohm R.A."/>
            <person name="Otillar R.P."/>
            <person name="Pangilinan J.L."/>
            <person name="Peng Y."/>
            <person name="Rokas A."/>
            <person name="Rosa C.A."/>
            <person name="Scheuner C."/>
            <person name="Sibirny A.A."/>
            <person name="Slot J.C."/>
            <person name="Stielow J.B."/>
            <person name="Sun H."/>
            <person name="Kurtzman C.P."/>
            <person name="Blackwell M."/>
            <person name="Grigoriev I.V."/>
            <person name="Jeffries T.W."/>
        </authorList>
    </citation>
    <scope>NUCLEOTIDE SEQUENCE [LARGE SCALE GENOMIC DNA]</scope>
    <source>
        <strain evidence="3">ATCC 18201 / CBS 1600 / BCRC 20928 / JCM 3617 / NBRC 0987 / NRRL Y-1542</strain>
    </source>
</reference>
<feature type="compositionally biased region" description="Low complexity" evidence="1">
    <location>
        <begin position="162"/>
        <end position="176"/>
    </location>
</feature>
<sequence length="384" mass="42432">MGLLSKEEMRTEGARGAGSHKVWQLKRFPRANEGFVDESVETAQLHGELSVSSTTMVQQVISQQTQPQEYMFVDMSPKKDSKKASKRQGLSRLFRLSSDKNTQVQTVPHVDTSTRHVPVQGKPGLLRTQSCDLNGPLSPMKRPLTPLVMTVSSDGRAVLQHSSSASSSQTDLFSLSHRSPSPKRDVESLYSSENELEEEEDATRAFGRAVSRRKRANTATSISSVNGGMARGQLSRNQSITSLSSIQRARTTPIKTHSSITTPTSMRQSTPVESRPTMDFMGSFFDDTSRTPSRRPLHQRQQKSISVLGPPLGMDDYGNDDTSTIFGPDLVASSPNTITNQHNSRNNANNTNDSANTSTHNINTAIYNDFDEFFDFKAFSEEHT</sequence>
<evidence type="ECO:0000313" key="2">
    <source>
        <dbReference type="EMBL" id="ODV72355.1"/>
    </source>
</evidence>
<organism evidence="2 3">
    <name type="scientific">Cyberlindnera jadinii (strain ATCC 18201 / CBS 1600 / BCRC 20928 / JCM 3617 / NBRC 0987 / NRRL Y-1542)</name>
    <name type="common">Torula yeast</name>
    <name type="synonym">Candida utilis</name>
    <dbReference type="NCBI Taxonomy" id="983966"/>
    <lineage>
        <taxon>Eukaryota</taxon>
        <taxon>Fungi</taxon>
        <taxon>Dikarya</taxon>
        <taxon>Ascomycota</taxon>
        <taxon>Saccharomycotina</taxon>
        <taxon>Saccharomycetes</taxon>
        <taxon>Phaffomycetales</taxon>
        <taxon>Phaffomycetaceae</taxon>
        <taxon>Cyberlindnera</taxon>
    </lineage>
</organism>
<feature type="compositionally biased region" description="Polar residues" evidence="1">
    <location>
        <begin position="245"/>
        <end position="272"/>
    </location>
</feature>
<proteinExistence type="predicted"/>
<feature type="region of interest" description="Disordered" evidence="1">
    <location>
        <begin position="100"/>
        <end position="129"/>
    </location>
</feature>
<feature type="region of interest" description="Disordered" evidence="1">
    <location>
        <begin position="335"/>
        <end position="357"/>
    </location>
</feature>
<dbReference type="RefSeq" id="XP_020069394.1">
    <property type="nucleotide sequence ID" value="XM_020216551.1"/>
</dbReference>
<dbReference type="EMBL" id="KV453935">
    <property type="protein sequence ID" value="ODV72355.1"/>
    <property type="molecule type" value="Genomic_DNA"/>
</dbReference>
<protein>
    <submittedName>
        <fullName evidence="2">Uncharacterized protein</fullName>
    </submittedName>
</protein>
<feature type="region of interest" description="Disordered" evidence="1">
    <location>
        <begin position="245"/>
        <end position="312"/>
    </location>
</feature>
<feature type="compositionally biased region" description="Basic residues" evidence="1">
    <location>
        <begin position="292"/>
        <end position="301"/>
    </location>
</feature>
<accession>A0A1E4RZ17</accession>
<keyword evidence="3" id="KW-1185">Reference proteome</keyword>
<gene>
    <name evidence="2" type="ORF">CYBJADRAFT_174214</name>
</gene>
<feature type="region of interest" description="Disordered" evidence="1">
    <location>
        <begin position="1"/>
        <end position="20"/>
    </location>
</feature>
<evidence type="ECO:0000313" key="3">
    <source>
        <dbReference type="Proteomes" id="UP000094389"/>
    </source>
</evidence>
<feature type="region of interest" description="Disordered" evidence="1">
    <location>
        <begin position="159"/>
        <end position="203"/>
    </location>
</feature>
<dbReference type="AlphaFoldDB" id="A0A1E4RZ17"/>
<dbReference type="Proteomes" id="UP000094389">
    <property type="component" value="Unassembled WGS sequence"/>
</dbReference>
<evidence type="ECO:0000256" key="1">
    <source>
        <dbReference type="SAM" id="MobiDB-lite"/>
    </source>
</evidence>
<feature type="compositionally biased region" description="Low complexity" evidence="1">
    <location>
        <begin position="339"/>
        <end position="357"/>
    </location>
</feature>
<name>A0A1E4RZ17_CYBJN</name>
<dbReference type="OrthoDB" id="10672634at2759"/>
<feature type="compositionally biased region" description="Basic and acidic residues" evidence="1">
    <location>
        <begin position="1"/>
        <end position="13"/>
    </location>
</feature>
<dbReference type="GeneID" id="30990947"/>